<keyword evidence="11" id="KW-0472">Membrane</keyword>
<keyword evidence="13" id="KW-1015">Disulfide bond</keyword>
<protein>
    <recommendedName>
        <fullName evidence="2">receptor protein-tyrosine kinase</fullName>
        <ecNumber evidence="2">2.7.10.1</ecNumber>
    </recommendedName>
</protein>
<keyword evidence="14" id="KW-0675">Receptor</keyword>
<evidence type="ECO:0000256" key="1">
    <source>
        <dbReference type="ARBA" id="ARBA00004251"/>
    </source>
</evidence>
<evidence type="ECO:0000256" key="3">
    <source>
        <dbReference type="ARBA" id="ARBA00022475"/>
    </source>
</evidence>
<comment type="subcellular location">
    <subcellularLocation>
        <location evidence="1">Cell membrane</location>
        <topology evidence="1">Single-pass type I membrane protein</topology>
    </subcellularLocation>
</comment>
<dbReference type="GO" id="GO:0005524">
    <property type="term" value="F:ATP binding"/>
    <property type="evidence" value="ECO:0007669"/>
    <property type="project" value="UniProtKB-KW"/>
</dbReference>
<evidence type="ECO:0000256" key="17">
    <source>
        <dbReference type="SAM" id="SignalP"/>
    </source>
</evidence>
<evidence type="ECO:0000256" key="10">
    <source>
        <dbReference type="ARBA" id="ARBA00022989"/>
    </source>
</evidence>
<evidence type="ECO:0000256" key="16">
    <source>
        <dbReference type="SAM" id="MobiDB-lite"/>
    </source>
</evidence>
<dbReference type="EMBL" id="FPKS01000004">
    <property type="protein sequence ID" value="SFZ73746.1"/>
    <property type="molecule type" value="Genomic_DNA"/>
</dbReference>
<feature type="chain" id="PRO_5038611788" description="receptor protein-tyrosine kinase" evidence="17">
    <location>
        <begin position="21"/>
        <end position="348"/>
    </location>
</feature>
<dbReference type="OrthoDB" id="10011245at2"/>
<dbReference type="AlphaFoldDB" id="A0A1K2HBU5"/>
<reference evidence="20 21" key="2">
    <citation type="submission" date="2016-11" db="EMBL/GenBank/DDBJ databases">
        <authorList>
            <person name="Jaros S."/>
            <person name="Januszkiewicz K."/>
            <person name="Wedrychowicz H."/>
        </authorList>
    </citation>
    <scope>NUCLEOTIDE SEQUENCE [LARGE SCALE GENOMIC DNA]</scope>
    <source>
        <strain evidence="20 21">DSM 22330</strain>
    </source>
</reference>
<evidence type="ECO:0000256" key="11">
    <source>
        <dbReference type="ARBA" id="ARBA00023136"/>
    </source>
</evidence>
<keyword evidence="10" id="KW-1133">Transmembrane helix</keyword>
<reference evidence="19 22" key="1">
    <citation type="submission" date="2014-12" db="EMBL/GenBank/DDBJ databases">
        <title>Draft genome sequences of 10 type strains of Lactococcus.</title>
        <authorList>
            <person name="Sun Z."/>
            <person name="Zhong Z."/>
            <person name="Liu W."/>
            <person name="Zhang W."/>
            <person name="Zhang H."/>
        </authorList>
    </citation>
    <scope>NUCLEOTIDE SEQUENCE [LARGE SCALE GENOMIC DNA]</scope>
    <source>
        <strain evidence="19 22">DSM 22330</strain>
    </source>
</reference>
<dbReference type="GO" id="GO:0005886">
    <property type="term" value="C:plasma membrane"/>
    <property type="evidence" value="ECO:0007669"/>
    <property type="project" value="UniProtKB-SubCell"/>
</dbReference>
<dbReference type="Proteomes" id="UP000185655">
    <property type="component" value="Unassembled WGS sequence"/>
</dbReference>
<accession>A0A1K2HBU5</accession>
<keyword evidence="7" id="KW-0547">Nucleotide-binding</keyword>
<proteinExistence type="predicted"/>
<keyword evidence="4" id="KW-0808">Transferase</keyword>
<dbReference type="EC" id="2.7.10.1" evidence="2"/>
<keyword evidence="22" id="KW-1185">Reference proteome</keyword>
<evidence type="ECO:0000313" key="19">
    <source>
        <dbReference type="EMBL" id="PCS04749.1"/>
    </source>
</evidence>
<keyword evidence="8" id="KW-0418">Kinase</keyword>
<dbReference type="Pfam" id="PF12810">
    <property type="entry name" value="ALK_LTK_GRD"/>
    <property type="match status" value="1"/>
</dbReference>
<feature type="signal peptide" evidence="17">
    <location>
        <begin position="1"/>
        <end position="20"/>
    </location>
</feature>
<dbReference type="RefSeq" id="WP_031366282.1">
    <property type="nucleotide sequence ID" value="NZ_FPKS01000004.1"/>
</dbReference>
<evidence type="ECO:0000313" key="20">
    <source>
        <dbReference type="EMBL" id="SFZ73746.1"/>
    </source>
</evidence>
<feature type="compositionally biased region" description="Gly residues" evidence="16">
    <location>
        <begin position="125"/>
        <end position="141"/>
    </location>
</feature>
<evidence type="ECO:0000256" key="14">
    <source>
        <dbReference type="ARBA" id="ARBA00023170"/>
    </source>
</evidence>
<dbReference type="EMBL" id="JXJT01000001">
    <property type="protein sequence ID" value="PCS04749.1"/>
    <property type="molecule type" value="Genomic_DNA"/>
</dbReference>
<keyword evidence="6 17" id="KW-0732">Signal</keyword>
<keyword evidence="15" id="KW-0325">Glycoprotein</keyword>
<evidence type="ECO:0000256" key="9">
    <source>
        <dbReference type="ARBA" id="ARBA00022840"/>
    </source>
</evidence>
<evidence type="ECO:0000259" key="18">
    <source>
        <dbReference type="Pfam" id="PF12810"/>
    </source>
</evidence>
<dbReference type="InterPro" id="IPR055163">
    <property type="entry name" value="ALK/LTK-like_GRD"/>
</dbReference>
<evidence type="ECO:0000256" key="2">
    <source>
        <dbReference type="ARBA" id="ARBA00011902"/>
    </source>
</evidence>
<dbReference type="Proteomes" id="UP000218979">
    <property type="component" value="Unassembled WGS sequence"/>
</dbReference>
<evidence type="ECO:0000256" key="6">
    <source>
        <dbReference type="ARBA" id="ARBA00022729"/>
    </source>
</evidence>
<evidence type="ECO:0000256" key="15">
    <source>
        <dbReference type="ARBA" id="ARBA00023180"/>
    </source>
</evidence>
<keyword evidence="3" id="KW-1003">Cell membrane</keyword>
<keyword evidence="9" id="KW-0067">ATP-binding</keyword>
<evidence type="ECO:0000256" key="4">
    <source>
        <dbReference type="ARBA" id="ARBA00022679"/>
    </source>
</evidence>
<keyword evidence="5" id="KW-0812">Transmembrane</keyword>
<evidence type="ECO:0000256" key="7">
    <source>
        <dbReference type="ARBA" id="ARBA00022741"/>
    </source>
</evidence>
<name>A0A1K2HBU5_9LACT</name>
<evidence type="ECO:0000256" key="13">
    <source>
        <dbReference type="ARBA" id="ARBA00023157"/>
    </source>
</evidence>
<sequence>MKTKTKIGLTLGLLSLLALGGLTQSKYVRNATIEMDVTSETDPGVFLANTTATGNSGAPWTTYTIPKTGYYALQLRGGDGGTNMSAIGGKGGVVEAVYYFVKDQQIRYTLGGPGGHYESGSQNQTGGGSSHAGGGKGGNGYGDDSSSKQGSGGGGSSAVELLANGTTLLVAGGGGGGAGHGYDSYIGGVGASNVVGVSDLSNYPNATGRLLAVSIAGRRTDASADKNGLSGSLGINEWGGGGSGGGFTASHAGGQSGGRIFGIKNRPAGAGTGGHSYVNPTGFVPLTNALKTIYVAKLPTSGPNAGDFMPYSNGTNTGGGAIKAGQFRIAYLWSDATADHTAIDNIYK</sequence>
<feature type="region of interest" description="Disordered" evidence="16">
    <location>
        <begin position="112"/>
        <end position="157"/>
    </location>
</feature>
<evidence type="ECO:0000256" key="5">
    <source>
        <dbReference type="ARBA" id="ARBA00022692"/>
    </source>
</evidence>
<dbReference type="GO" id="GO:0004714">
    <property type="term" value="F:transmembrane receptor protein tyrosine kinase activity"/>
    <property type="evidence" value="ECO:0007669"/>
    <property type="project" value="UniProtKB-EC"/>
</dbReference>
<keyword evidence="12" id="KW-0829">Tyrosine-protein kinase</keyword>
<organism evidence="20 21">
    <name type="scientific">Pseudolactococcus chungangensis CAU 28 = DSM 22330</name>
    <dbReference type="NCBI Taxonomy" id="1122154"/>
    <lineage>
        <taxon>Bacteria</taxon>
        <taxon>Bacillati</taxon>
        <taxon>Bacillota</taxon>
        <taxon>Bacilli</taxon>
        <taxon>Lactobacillales</taxon>
        <taxon>Streptococcaceae</taxon>
        <taxon>Pseudolactococcus</taxon>
    </lineage>
</organism>
<feature type="domain" description="ALK/LTK-like glycine-rich" evidence="18">
    <location>
        <begin position="67"/>
        <end position="282"/>
    </location>
</feature>
<dbReference type="STRING" id="1122154.SAMN02746068_00927"/>
<evidence type="ECO:0000256" key="8">
    <source>
        <dbReference type="ARBA" id="ARBA00022777"/>
    </source>
</evidence>
<gene>
    <name evidence="19" type="ORF">RR45_GL000068</name>
    <name evidence="20" type="ORF">SAMN02746068_00927</name>
</gene>
<evidence type="ECO:0000313" key="22">
    <source>
        <dbReference type="Proteomes" id="UP000218979"/>
    </source>
</evidence>
<evidence type="ECO:0000313" key="21">
    <source>
        <dbReference type="Proteomes" id="UP000185655"/>
    </source>
</evidence>
<evidence type="ECO:0000256" key="12">
    <source>
        <dbReference type="ARBA" id="ARBA00023137"/>
    </source>
</evidence>